<proteinExistence type="predicted"/>
<dbReference type="AlphaFoldDB" id="X1V190"/>
<organism evidence="1">
    <name type="scientific">marine sediment metagenome</name>
    <dbReference type="NCBI Taxonomy" id="412755"/>
    <lineage>
        <taxon>unclassified sequences</taxon>
        <taxon>metagenomes</taxon>
        <taxon>ecological metagenomes</taxon>
    </lineage>
</organism>
<protein>
    <submittedName>
        <fullName evidence="1">Uncharacterized protein</fullName>
    </submittedName>
</protein>
<feature type="non-terminal residue" evidence="1">
    <location>
        <position position="1"/>
    </location>
</feature>
<evidence type="ECO:0000313" key="1">
    <source>
        <dbReference type="EMBL" id="GAI98404.1"/>
    </source>
</evidence>
<name>X1V190_9ZZZZ</name>
<sequence length="192" mass="20940">DSAKVVTSGEVPFVSTGSSQRLEFPITMPGAEGAYPVWLDIFADGVLIGAFVATEDVVIAPVAGWVLPTGHIDIRDEWTDPAKAYDGDLSTPAFCLASSYTGGALVLTPDSPINCSKVRLYAASYYDKEWHNPDLSIDYYDGAWHNFWSGLISKYTWIEKAIGGTKLITGVRVKGNEIVNTGLYEFNFWSEG</sequence>
<comment type="caution">
    <text evidence="1">The sequence shown here is derived from an EMBL/GenBank/DDBJ whole genome shotgun (WGS) entry which is preliminary data.</text>
</comment>
<reference evidence="1" key="1">
    <citation type="journal article" date="2014" name="Front. Microbiol.">
        <title>High frequency of phylogenetically diverse reductive dehalogenase-homologous genes in deep subseafloor sedimentary metagenomes.</title>
        <authorList>
            <person name="Kawai M."/>
            <person name="Futagami T."/>
            <person name="Toyoda A."/>
            <person name="Takaki Y."/>
            <person name="Nishi S."/>
            <person name="Hori S."/>
            <person name="Arai W."/>
            <person name="Tsubouchi T."/>
            <person name="Morono Y."/>
            <person name="Uchiyama I."/>
            <person name="Ito T."/>
            <person name="Fujiyama A."/>
            <person name="Inagaki F."/>
            <person name="Takami H."/>
        </authorList>
    </citation>
    <scope>NUCLEOTIDE SEQUENCE</scope>
    <source>
        <strain evidence="1">Expedition CK06-06</strain>
    </source>
</reference>
<dbReference type="EMBL" id="BARW01023671">
    <property type="protein sequence ID" value="GAI98404.1"/>
    <property type="molecule type" value="Genomic_DNA"/>
</dbReference>
<accession>X1V190</accession>
<gene>
    <name evidence="1" type="ORF">S12H4_39207</name>
</gene>